<dbReference type="InterPro" id="IPR012337">
    <property type="entry name" value="RNaseH-like_sf"/>
</dbReference>
<dbReference type="AlphaFoldDB" id="A0A3A6THF8"/>
<keyword evidence="3" id="KW-1185">Reference proteome</keyword>
<feature type="domain" description="Transposase IS701-like DDE" evidence="1">
    <location>
        <begin position="7"/>
        <end position="202"/>
    </location>
</feature>
<proteinExistence type="predicted"/>
<protein>
    <submittedName>
        <fullName evidence="2">IS701 family transposase</fullName>
    </submittedName>
</protein>
<dbReference type="Pfam" id="PF13546">
    <property type="entry name" value="DDE_5"/>
    <property type="match status" value="1"/>
</dbReference>
<gene>
    <name evidence="2" type="ORF">D5R81_13755</name>
</gene>
<accession>A0A3A6THF8</accession>
<dbReference type="EMBL" id="QYYH01000092">
    <property type="protein sequence ID" value="RJY10928.1"/>
    <property type="molecule type" value="Genomic_DNA"/>
</dbReference>
<evidence type="ECO:0000259" key="1">
    <source>
        <dbReference type="Pfam" id="PF13546"/>
    </source>
</evidence>
<comment type="caution">
    <text evidence="2">The sequence shown here is derived from an EMBL/GenBank/DDBJ whole genome shotgun (WGS) entry which is preliminary data.</text>
</comment>
<dbReference type="InterPro" id="IPR038721">
    <property type="entry name" value="IS701-like_DDE_dom"/>
</dbReference>
<evidence type="ECO:0000313" key="2">
    <source>
        <dbReference type="EMBL" id="RJY10928.1"/>
    </source>
</evidence>
<dbReference type="RefSeq" id="WP_165905520.1">
    <property type="nucleotide sequence ID" value="NZ_ML064677.1"/>
</dbReference>
<dbReference type="SUPFAM" id="SSF53098">
    <property type="entry name" value="Ribonuclease H-like"/>
    <property type="match status" value="1"/>
</dbReference>
<reference evidence="2 3" key="1">
    <citation type="submission" date="2018-09" db="EMBL/GenBank/DDBJ databases">
        <title>Phylogeny of the Shewanellaceae, and recommendation for two new genera, Pseudoshewanella and Parashewanella.</title>
        <authorList>
            <person name="Wang G."/>
        </authorList>
    </citation>
    <scope>NUCLEOTIDE SEQUENCE [LARGE SCALE GENOMIC DNA]</scope>
    <source>
        <strain evidence="2 3">KCTC 22492</strain>
    </source>
</reference>
<dbReference type="Proteomes" id="UP000273022">
    <property type="component" value="Unassembled WGS sequence"/>
</dbReference>
<name>A0A3A6THF8_9GAMM</name>
<feature type="non-terminal residue" evidence="2">
    <location>
        <position position="228"/>
    </location>
</feature>
<organism evidence="2 3">
    <name type="scientific">Parashewanella spongiae</name>
    <dbReference type="NCBI Taxonomy" id="342950"/>
    <lineage>
        <taxon>Bacteria</taxon>
        <taxon>Pseudomonadati</taxon>
        <taxon>Pseudomonadota</taxon>
        <taxon>Gammaproteobacteria</taxon>
        <taxon>Alteromonadales</taxon>
        <taxon>Shewanellaceae</taxon>
        <taxon>Parashewanella</taxon>
    </lineage>
</organism>
<sequence length="228" mass="26523">MNDELLELYSDYQLSSFGQVTATGMSDLLDGAYSHDQVTRLLSTNEFTSKTLWGMVKSTVRQVEEDDAVLIFDDTIEEKPYTDESDLIAYHYDHTKNRTVKGINLLNCLYYSQGVSIPVSYKLITKPIPYCDLKTKKVRRMSETTKNEDFRELLQISYQNQLKFKYVLADSWFCSNENMVFIKHKCHKDFIMACKSNRLVSLSEDDKKHKKSQRVDTLEFQEGQSVKV</sequence>
<evidence type="ECO:0000313" key="3">
    <source>
        <dbReference type="Proteomes" id="UP000273022"/>
    </source>
</evidence>